<keyword evidence="1" id="KW-0472">Membrane</keyword>
<dbReference type="Pfam" id="PF19851">
    <property type="entry name" value="DUF6326"/>
    <property type="match status" value="1"/>
</dbReference>
<dbReference type="Proteomes" id="UP000037210">
    <property type="component" value="Unassembled WGS sequence"/>
</dbReference>
<proteinExistence type="predicted"/>
<gene>
    <name evidence="2" type="ORF">AC482_04925</name>
</gene>
<feature type="transmembrane region" description="Helical" evidence="1">
    <location>
        <begin position="66"/>
        <end position="84"/>
    </location>
</feature>
<reference evidence="2 3" key="1">
    <citation type="submission" date="2015-06" db="EMBL/GenBank/DDBJ databases">
        <title>New insights into the roles of widespread benthic archaea in carbon and nitrogen cycling.</title>
        <authorList>
            <person name="Lazar C.S."/>
            <person name="Baker B.J."/>
            <person name="Seitz K.W."/>
            <person name="Hyde A.S."/>
            <person name="Dick G.J."/>
            <person name="Hinrichs K.-U."/>
            <person name="Teske A.P."/>
        </authorList>
    </citation>
    <scope>NUCLEOTIDE SEQUENCE [LARGE SCALE GENOMIC DNA]</scope>
    <source>
        <strain evidence="2">DG-45</strain>
    </source>
</reference>
<name>A0A0M0BNV8_9ARCH</name>
<accession>A0A0M0BNV8</accession>
<evidence type="ECO:0000256" key="1">
    <source>
        <dbReference type="SAM" id="Phobius"/>
    </source>
</evidence>
<keyword evidence="1" id="KW-1133">Transmembrane helix</keyword>
<sequence>MLWLFVIISDLANVLMSLAYPGVMEQLTTGAESIGPELMFVGAIVILIPLVMAVLTLTLKDSINRWLNIILGIVITVIYIGNFIELSTTMLAAHIMLLSIAGFIAPALIVWYAWKWPKQEA</sequence>
<organism evidence="2 3">
    <name type="scientific">miscellaneous Crenarchaeota group-15 archaeon DG-45</name>
    <dbReference type="NCBI Taxonomy" id="1685127"/>
    <lineage>
        <taxon>Archaea</taxon>
        <taxon>Candidatus Bathyarchaeota</taxon>
        <taxon>MCG-15</taxon>
    </lineage>
</organism>
<feature type="transmembrane region" description="Helical" evidence="1">
    <location>
        <begin position="38"/>
        <end position="59"/>
    </location>
</feature>
<protein>
    <submittedName>
        <fullName evidence="2">Uncharacterized protein</fullName>
    </submittedName>
</protein>
<comment type="caution">
    <text evidence="2">The sequence shown here is derived from an EMBL/GenBank/DDBJ whole genome shotgun (WGS) entry which is preliminary data.</text>
</comment>
<evidence type="ECO:0000313" key="3">
    <source>
        <dbReference type="Proteomes" id="UP000037210"/>
    </source>
</evidence>
<keyword evidence="1" id="KW-0812">Transmembrane</keyword>
<feature type="transmembrane region" description="Helical" evidence="1">
    <location>
        <begin position="90"/>
        <end position="114"/>
    </location>
</feature>
<dbReference type="EMBL" id="LFWZ01000044">
    <property type="protein sequence ID" value="KON30025.1"/>
    <property type="molecule type" value="Genomic_DNA"/>
</dbReference>
<dbReference type="AlphaFoldDB" id="A0A0M0BNV8"/>
<evidence type="ECO:0000313" key="2">
    <source>
        <dbReference type="EMBL" id="KON30025.1"/>
    </source>
</evidence>
<dbReference type="InterPro" id="IPR046289">
    <property type="entry name" value="DUF6326"/>
</dbReference>